<evidence type="ECO:0000256" key="1">
    <source>
        <dbReference type="SAM" id="MobiDB-lite"/>
    </source>
</evidence>
<feature type="compositionally biased region" description="Low complexity" evidence="1">
    <location>
        <begin position="120"/>
        <end position="142"/>
    </location>
</feature>
<accession>A0A7L4ZJR2</accession>
<protein>
    <submittedName>
        <fullName evidence="3">Uncharacterized protein</fullName>
    </submittedName>
</protein>
<dbReference type="OrthoDB" id="1424233at2"/>
<organism evidence="3 4">
    <name type="scientific">Kordia antarctica</name>
    <dbReference type="NCBI Taxonomy" id="1218801"/>
    <lineage>
        <taxon>Bacteria</taxon>
        <taxon>Pseudomonadati</taxon>
        <taxon>Bacteroidota</taxon>
        <taxon>Flavobacteriia</taxon>
        <taxon>Flavobacteriales</taxon>
        <taxon>Flavobacteriaceae</taxon>
        <taxon>Kordia</taxon>
    </lineage>
</organism>
<dbReference type="Proteomes" id="UP000464657">
    <property type="component" value="Chromosome"/>
</dbReference>
<reference evidence="3 4" key="1">
    <citation type="journal article" date="2013" name="Int. J. Syst. Evol. Microbiol.">
        <title>Kordia antarctica sp. nov., isolated from Antarctic seawater.</title>
        <authorList>
            <person name="Baek K."/>
            <person name="Choi A."/>
            <person name="Kang I."/>
            <person name="Lee K."/>
            <person name="Cho J.C."/>
        </authorList>
    </citation>
    <scope>NUCLEOTIDE SEQUENCE [LARGE SCALE GENOMIC DNA]</scope>
    <source>
        <strain evidence="3 4">IMCC3317</strain>
    </source>
</reference>
<keyword evidence="2" id="KW-0472">Membrane</keyword>
<feature type="compositionally biased region" description="Low complexity" evidence="1">
    <location>
        <begin position="82"/>
        <end position="112"/>
    </location>
</feature>
<evidence type="ECO:0000313" key="4">
    <source>
        <dbReference type="Proteomes" id="UP000464657"/>
    </source>
</evidence>
<keyword evidence="4" id="KW-1185">Reference proteome</keyword>
<dbReference type="EMBL" id="CP019288">
    <property type="protein sequence ID" value="QHI36953.1"/>
    <property type="molecule type" value="Genomic_DNA"/>
</dbReference>
<dbReference type="AlphaFoldDB" id="A0A7L4ZJR2"/>
<keyword evidence="2" id="KW-0812">Transmembrane</keyword>
<gene>
    <name evidence="3" type="ORF">IMCC3317_23240</name>
</gene>
<keyword evidence="2" id="KW-1133">Transmembrane helix</keyword>
<sequence length="361" mass="41034">MEDFDYIDALAQSELSNRTAVPSADGWNIIQQKMKRAKRKKFLVFFLLFALICSFGIYQAINFNSEIDSNSVTNKNLEQFKSGNNNNSNQHKNTDSNSSSLSDSLSTSTSTSISDKDASQAGTNTAGTQTTTQKNQYQTAKNTNTTSISSSISFSNTTLENTEEEFLLEAAGVKLTPWELITPETLKRKRKKRSKKAKAEKVYENLDLMIGLNGFFKPNDYEFFKSYVIEVSYTEEKKLKNNYYLNYGASVQFRNLRFKNDAGSFNRGELSLNLLTSLEKRFGNYGVEAGAYIGYEFYAPNNKIFDSKIANFFERKINYGLATTLNYKKIGLVFKYEFSPYINYLGNKRFGGFTIGVKYDF</sequence>
<evidence type="ECO:0000313" key="3">
    <source>
        <dbReference type="EMBL" id="QHI36953.1"/>
    </source>
</evidence>
<proteinExistence type="predicted"/>
<dbReference type="KEGG" id="kan:IMCC3317_23240"/>
<dbReference type="RefSeq" id="WP_160129620.1">
    <property type="nucleotide sequence ID" value="NZ_CP019288.1"/>
</dbReference>
<evidence type="ECO:0000256" key="2">
    <source>
        <dbReference type="SAM" id="Phobius"/>
    </source>
</evidence>
<feature type="region of interest" description="Disordered" evidence="1">
    <location>
        <begin position="78"/>
        <end position="142"/>
    </location>
</feature>
<name>A0A7L4ZJR2_9FLAO</name>
<feature type="transmembrane region" description="Helical" evidence="2">
    <location>
        <begin position="42"/>
        <end position="61"/>
    </location>
</feature>